<dbReference type="PANTHER" id="PTHR12415:SF0">
    <property type="entry name" value="TYROSYL-DNA PHOSPHODIESTERASE 1"/>
    <property type="match status" value="1"/>
</dbReference>
<accession>J7RDH5</accession>
<evidence type="ECO:0000313" key="13">
    <source>
        <dbReference type="Proteomes" id="UP000006310"/>
    </source>
</evidence>
<dbReference type="Proteomes" id="UP000006310">
    <property type="component" value="Chromosome 13"/>
</dbReference>
<keyword evidence="4" id="KW-0227">DNA damage</keyword>
<dbReference type="KEGG" id="kng:KNAG_0M00770"/>
<keyword evidence="8" id="KW-0539">Nucleus</keyword>
<feature type="binding site" evidence="10">
    <location>
        <position position="407"/>
    </location>
    <ligand>
        <name>substrate</name>
    </ligand>
</feature>
<evidence type="ECO:0000256" key="11">
    <source>
        <dbReference type="SAM" id="MobiDB-lite"/>
    </source>
</evidence>
<dbReference type="GO" id="GO:0017005">
    <property type="term" value="F:3'-tyrosyl-DNA phosphodiesterase activity"/>
    <property type="evidence" value="ECO:0007669"/>
    <property type="project" value="TreeGrafter"/>
</dbReference>
<dbReference type="HOGENOM" id="CLU_010413_2_1_1"/>
<dbReference type="OrthoDB" id="47785at2759"/>
<evidence type="ECO:0000256" key="8">
    <source>
        <dbReference type="ARBA" id="ARBA00023242"/>
    </source>
</evidence>
<keyword evidence="3" id="KW-0540">Nuclease</keyword>
<feature type="binding site" evidence="10">
    <location>
        <position position="154"/>
    </location>
    <ligand>
        <name>substrate</name>
    </ligand>
</feature>
<evidence type="ECO:0000256" key="10">
    <source>
        <dbReference type="PIRSR" id="PIRSR610347-2"/>
    </source>
</evidence>
<dbReference type="eggNOG" id="KOG2031">
    <property type="taxonomic scope" value="Eukaryota"/>
</dbReference>
<dbReference type="EMBL" id="HE978326">
    <property type="protein sequence ID" value="CCK72930.1"/>
    <property type="molecule type" value="Genomic_DNA"/>
</dbReference>
<dbReference type="InterPro" id="IPR010347">
    <property type="entry name" value="Tdp1"/>
</dbReference>
<dbReference type="OMA" id="AHSKFYM"/>
<evidence type="ECO:0000313" key="12">
    <source>
        <dbReference type="EMBL" id="CCK72930.1"/>
    </source>
</evidence>
<name>J7RDH5_HUIN7</name>
<evidence type="ECO:0000256" key="4">
    <source>
        <dbReference type="ARBA" id="ARBA00022763"/>
    </source>
</evidence>
<dbReference type="GO" id="GO:0005634">
    <property type="term" value="C:nucleus"/>
    <property type="evidence" value="ECO:0007669"/>
    <property type="project" value="UniProtKB-SubCell"/>
</dbReference>
<proteinExistence type="inferred from homology"/>
<organism evidence="12 13">
    <name type="scientific">Huiozyma naganishii (strain ATCC MYA-139 / BCRC 22969 / CBS 8797 / KCTC 17520 / NBRC 10181 / NCYC 3082 / Yp74L-3)</name>
    <name type="common">Yeast</name>
    <name type="synonym">Kazachstania naganishii</name>
    <dbReference type="NCBI Taxonomy" id="1071383"/>
    <lineage>
        <taxon>Eukaryota</taxon>
        <taxon>Fungi</taxon>
        <taxon>Dikarya</taxon>
        <taxon>Ascomycota</taxon>
        <taxon>Saccharomycotina</taxon>
        <taxon>Saccharomycetes</taxon>
        <taxon>Saccharomycetales</taxon>
        <taxon>Saccharomycetaceae</taxon>
        <taxon>Huiozyma</taxon>
    </lineage>
</organism>
<dbReference type="GO" id="GO:0006281">
    <property type="term" value="P:DNA repair"/>
    <property type="evidence" value="ECO:0007669"/>
    <property type="project" value="UniProtKB-KW"/>
</dbReference>
<dbReference type="GO" id="GO:0004527">
    <property type="term" value="F:exonuclease activity"/>
    <property type="evidence" value="ECO:0007669"/>
    <property type="project" value="UniProtKB-KW"/>
</dbReference>
<evidence type="ECO:0000256" key="5">
    <source>
        <dbReference type="ARBA" id="ARBA00022801"/>
    </source>
</evidence>
<evidence type="ECO:0000256" key="7">
    <source>
        <dbReference type="ARBA" id="ARBA00023204"/>
    </source>
</evidence>
<keyword evidence="5" id="KW-0378">Hydrolase</keyword>
<gene>
    <name evidence="12" type="primary">KNAG0M00770</name>
    <name evidence="12" type="ordered locus">KNAG_0M00770</name>
</gene>
<protein>
    <submittedName>
        <fullName evidence="12">Uncharacterized protein</fullName>
    </submittedName>
</protein>
<feature type="compositionally biased region" description="Acidic residues" evidence="11">
    <location>
        <begin position="36"/>
        <end position="49"/>
    </location>
</feature>
<evidence type="ECO:0000256" key="2">
    <source>
        <dbReference type="ARBA" id="ARBA00010205"/>
    </source>
</evidence>
<keyword evidence="13" id="KW-1185">Reference proteome</keyword>
<sequence length="499" mass="56329">MQASPKHKCSAREAVARRWRDRDYSKPGREVIVIDSESESDNESAAETDVEQPVVDGWCFKLLRSSIYDARDSAHLIGTGDILGDPNLESTVLFSFQFELDSLFASIHGGVRSVTLVAQVGTIQPITERRLVPLMNKTRVVEIKMPPYSCHHSKLIINRYKNGTWQLFMPSNNFTTAEENLPQQVCWISPVLHQRDTRNANQNSFQTGLLVYLDAYRDRHLTSNVKMPLEMVDFAPLAGLEFISSVPSYKDKRPTGLRSLVEKLASHNALTSESLLEEEHILCQTSSMMNSTSKANPGNILTHTMIPLFTGITPYPADTKGTVPRHSTEELLQIYKRRHITPYLIFPTVDEIRSAPTGEMCAGWFNFNWARDLAHYAALRDTFRVFYKQDPNKVRGTPRATTPAHSKFYMSSPTNDFSNLNWCCYTSSNLGVNAWGTLTRQPRNYEVGILIPGPVKCRSFIDTVYGNTVRNCDTTNEVTVPFTLPPVPYTPGDDCYNRA</sequence>
<reference evidence="13" key="2">
    <citation type="submission" date="2012-08" db="EMBL/GenBank/DDBJ databases">
        <title>Genome sequence of Kazachstania naganishii.</title>
        <authorList>
            <person name="Gordon J.L."/>
            <person name="Armisen D."/>
            <person name="Proux-Wera E."/>
            <person name="OhEigeartaigh S.S."/>
            <person name="Byrne K.P."/>
            <person name="Wolfe K.H."/>
        </authorList>
    </citation>
    <scope>NUCLEOTIDE SEQUENCE [LARGE SCALE GENOMIC DNA]</scope>
    <source>
        <strain evidence="13">ATCC MYA-139 / BCRC 22969 / CBS 8797 / CCRC 22969 / KCTC 17520 / NBRC 10181 / NCYC 3082</strain>
    </source>
</reference>
<dbReference type="GO" id="GO:0003690">
    <property type="term" value="F:double-stranded DNA binding"/>
    <property type="evidence" value="ECO:0007669"/>
    <property type="project" value="TreeGrafter"/>
</dbReference>
<feature type="active site" description="Proton donor/acceptor" evidence="9">
    <location>
        <position position="405"/>
    </location>
</feature>
<evidence type="ECO:0000256" key="9">
    <source>
        <dbReference type="PIRSR" id="PIRSR610347-1"/>
    </source>
</evidence>
<dbReference type="Pfam" id="PF06087">
    <property type="entry name" value="Tyr-DNA_phospho"/>
    <property type="match status" value="1"/>
</dbReference>
<dbReference type="PANTHER" id="PTHR12415">
    <property type="entry name" value="TYROSYL-DNA PHOSPHODIESTERASE 1"/>
    <property type="match status" value="1"/>
</dbReference>
<evidence type="ECO:0000256" key="3">
    <source>
        <dbReference type="ARBA" id="ARBA00022722"/>
    </source>
</evidence>
<dbReference type="STRING" id="1071383.J7RDH5"/>
<dbReference type="RefSeq" id="XP_022467174.1">
    <property type="nucleotide sequence ID" value="XM_022610927.1"/>
</dbReference>
<feature type="region of interest" description="Disordered" evidence="11">
    <location>
        <begin position="30"/>
        <end position="49"/>
    </location>
</feature>
<keyword evidence="6" id="KW-0269">Exonuclease</keyword>
<comment type="similarity">
    <text evidence="2">Belongs to the tyrosyl-DNA phosphodiesterase family.</text>
</comment>
<reference evidence="12 13" key="1">
    <citation type="journal article" date="2011" name="Proc. Natl. Acad. Sci. U.S.A.">
        <title>Evolutionary erosion of yeast sex chromosomes by mating-type switching accidents.</title>
        <authorList>
            <person name="Gordon J.L."/>
            <person name="Armisen D."/>
            <person name="Proux-Wera E."/>
            <person name="Oheigeartaigh S.S."/>
            <person name="Byrne K.P."/>
            <person name="Wolfe K.H."/>
        </authorList>
    </citation>
    <scope>NUCLEOTIDE SEQUENCE [LARGE SCALE GENOMIC DNA]</scope>
    <source>
        <strain evidence="13">ATCC MYA-139 / BCRC 22969 / CBS 8797 / CCRC 22969 / KCTC 17520 / NBRC 10181 / NCYC 3082</strain>
    </source>
</reference>
<evidence type="ECO:0000256" key="1">
    <source>
        <dbReference type="ARBA" id="ARBA00004123"/>
    </source>
</evidence>
<comment type="subcellular location">
    <subcellularLocation>
        <location evidence="1">Nucleus</location>
    </subcellularLocation>
</comment>
<dbReference type="AlphaFoldDB" id="J7RDH5"/>
<feature type="active site" description="Nucleophile" evidence="9">
    <location>
        <position position="152"/>
    </location>
</feature>
<keyword evidence="7" id="KW-0234">DNA repair</keyword>
<evidence type="ECO:0000256" key="6">
    <source>
        <dbReference type="ARBA" id="ARBA00022839"/>
    </source>
</evidence>
<dbReference type="SUPFAM" id="SSF56024">
    <property type="entry name" value="Phospholipase D/nuclease"/>
    <property type="match status" value="2"/>
</dbReference>
<dbReference type="Gene3D" id="3.30.870.10">
    <property type="entry name" value="Endonuclease Chain A"/>
    <property type="match status" value="2"/>
</dbReference>
<dbReference type="GeneID" id="34528710"/>
<dbReference type="GO" id="GO:0003697">
    <property type="term" value="F:single-stranded DNA binding"/>
    <property type="evidence" value="ECO:0007669"/>
    <property type="project" value="TreeGrafter"/>
</dbReference>